<dbReference type="Pfam" id="PF13302">
    <property type="entry name" value="Acetyltransf_3"/>
    <property type="match status" value="1"/>
</dbReference>
<dbReference type="Gene3D" id="3.40.630.30">
    <property type="match status" value="1"/>
</dbReference>
<dbReference type="SUPFAM" id="SSF55729">
    <property type="entry name" value="Acyl-CoA N-acyltransferases (Nat)"/>
    <property type="match status" value="1"/>
</dbReference>
<reference evidence="2 3" key="1">
    <citation type="submission" date="2016-10" db="EMBL/GenBank/DDBJ databases">
        <title>Draft genome sequence of Coniochaeta ligniaria NRRL30616, a lignocellulolytic fungus for bioabatement of inhibitors in plant biomass hydrolysates.</title>
        <authorList>
            <consortium name="DOE Joint Genome Institute"/>
            <person name="Jimenez D.J."/>
            <person name="Hector R.E."/>
            <person name="Riley R."/>
            <person name="Sun H."/>
            <person name="Grigoriev I.V."/>
            <person name="Van Elsas J.D."/>
            <person name="Nichols N.N."/>
        </authorList>
    </citation>
    <scope>NUCLEOTIDE SEQUENCE [LARGE SCALE GENOMIC DNA]</scope>
    <source>
        <strain evidence="2 3">NRRL 30616</strain>
    </source>
</reference>
<keyword evidence="3" id="KW-1185">Reference proteome</keyword>
<dbReference type="InParanoid" id="A0A1J7JHL2"/>
<dbReference type="EMBL" id="KV875100">
    <property type="protein sequence ID" value="OIW27106.1"/>
    <property type="molecule type" value="Genomic_DNA"/>
</dbReference>
<dbReference type="InterPro" id="IPR051531">
    <property type="entry name" value="N-acetyltransferase"/>
</dbReference>
<dbReference type="Proteomes" id="UP000182658">
    <property type="component" value="Unassembled WGS sequence"/>
</dbReference>
<feature type="domain" description="N-acetyltransferase" evidence="1">
    <location>
        <begin position="28"/>
        <end position="173"/>
    </location>
</feature>
<proteinExistence type="predicted"/>
<gene>
    <name evidence="2" type="ORF">CONLIGDRAFT_635306</name>
</gene>
<dbReference type="InterPro" id="IPR000182">
    <property type="entry name" value="GNAT_dom"/>
</dbReference>
<dbReference type="GO" id="GO:0005840">
    <property type="term" value="C:ribosome"/>
    <property type="evidence" value="ECO:0007669"/>
    <property type="project" value="UniProtKB-KW"/>
</dbReference>
<dbReference type="STRING" id="1408157.A0A1J7JHL2"/>
<dbReference type="PANTHER" id="PTHR43792:SF16">
    <property type="entry name" value="N-ACETYLTRANSFERASE DOMAIN-CONTAINING PROTEIN"/>
    <property type="match status" value="1"/>
</dbReference>
<keyword evidence="2" id="KW-0687">Ribonucleoprotein</keyword>
<accession>A0A1J7JHL2</accession>
<protein>
    <submittedName>
        <fullName evidence="2">Including n-acetylases of ribosomal protein</fullName>
    </submittedName>
</protein>
<organism evidence="2 3">
    <name type="scientific">Coniochaeta ligniaria NRRL 30616</name>
    <dbReference type="NCBI Taxonomy" id="1408157"/>
    <lineage>
        <taxon>Eukaryota</taxon>
        <taxon>Fungi</taxon>
        <taxon>Dikarya</taxon>
        <taxon>Ascomycota</taxon>
        <taxon>Pezizomycotina</taxon>
        <taxon>Sordariomycetes</taxon>
        <taxon>Sordariomycetidae</taxon>
        <taxon>Coniochaetales</taxon>
        <taxon>Coniochaetaceae</taxon>
        <taxon>Coniochaeta</taxon>
    </lineage>
</organism>
<evidence type="ECO:0000259" key="1">
    <source>
        <dbReference type="Pfam" id="PF13302"/>
    </source>
</evidence>
<sequence length="213" mass="23409">MSDPDFFISTPRLYISYLIAENDAHCDFLVELYNSPPFIASVGGRPTSITTRESAHIQLAGRFRAEHVRNGYGTYLISLRPDPEHNAHADSPLTSATPIGTLSLMRGEEPNCYSAPDLGFAILPGYMRKGYAKEAAERVVQYAQEELGVEDVLGLHDPSNEASYAVFRSLGFENRGLRELKVFGDVVGLVWAKPGMAEDLSVYGLPRDAPDKA</sequence>
<dbReference type="GO" id="GO:0016747">
    <property type="term" value="F:acyltransferase activity, transferring groups other than amino-acyl groups"/>
    <property type="evidence" value="ECO:0007669"/>
    <property type="project" value="InterPro"/>
</dbReference>
<dbReference type="AlphaFoldDB" id="A0A1J7JHL2"/>
<dbReference type="InterPro" id="IPR016181">
    <property type="entry name" value="Acyl_CoA_acyltransferase"/>
</dbReference>
<keyword evidence="2" id="KW-0689">Ribosomal protein</keyword>
<evidence type="ECO:0000313" key="3">
    <source>
        <dbReference type="Proteomes" id="UP000182658"/>
    </source>
</evidence>
<evidence type="ECO:0000313" key="2">
    <source>
        <dbReference type="EMBL" id="OIW27106.1"/>
    </source>
</evidence>
<name>A0A1J7JHL2_9PEZI</name>
<dbReference type="PANTHER" id="PTHR43792">
    <property type="entry name" value="GNAT FAMILY, PUTATIVE (AFU_ORTHOLOGUE AFUA_3G00765)-RELATED-RELATED"/>
    <property type="match status" value="1"/>
</dbReference>
<dbReference type="OrthoDB" id="630895at2759"/>